<evidence type="ECO:0000313" key="2">
    <source>
        <dbReference type="EMBL" id="SVA49490.1"/>
    </source>
</evidence>
<organism evidence="2">
    <name type="scientific">marine metagenome</name>
    <dbReference type="NCBI Taxonomy" id="408172"/>
    <lineage>
        <taxon>unclassified sequences</taxon>
        <taxon>metagenomes</taxon>
        <taxon>ecological metagenomes</taxon>
    </lineage>
</organism>
<feature type="domain" description="XdhC- CoxI" evidence="1">
    <location>
        <begin position="18"/>
        <end position="82"/>
    </location>
</feature>
<sequence length="108" mass="11187">MKQEDESLYRAILDKTGSGRTIALATVVATRGSVPRKVGAKMVIDPGHDLVGTVGGGCGEGEVIEVAQQVISSGKPQVVHVDLTEDILSLSPAVCGGTMEVFVEVINP</sequence>
<dbReference type="InterPro" id="IPR052698">
    <property type="entry name" value="MoCofactor_Util/Proc"/>
</dbReference>
<dbReference type="InterPro" id="IPR003777">
    <property type="entry name" value="XdhC_CoxI"/>
</dbReference>
<gene>
    <name evidence="2" type="ORF">METZ01_LOCUS102344</name>
</gene>
<dbReference type="PANTHER" id="PTHR30388:SF4">
    <property type="entry name" value="MOLYBDENUM COFACTOR INSERTION CHAPERONE PAOD"/>
    <property type="match status" value="1"/>
</dbReference>
<dbReference type="Pfam" id="PF02625">
    <property type="entry name" value="XdhC_CoxI"/>
    <property type="match status" value="1"/>
</dbReference>
<protein>
    <recommendedName>
        <fullName evidence="1">XdhC- CoxI domain-containing protein</fullName>
    </recommendedName>
</protein>
<evidence type="ECO:0000259" key="1">
    <source>
        <dbReference type="Pfam" id="PF02625"/>
    </source>
</evidence>
<dbReference type="EMBL" id="UINC01011186">
    <property type="protein sequence ID" value="SVA49490.1"/>
    <property type="molecule type" value="Genomic_DNA"/>
</dbReference>
<dbReference type="AlphaFoldDB" id="A0A381WAC8"/>
<dbReference type="PANTHER" id="PTHR30388">
    <property type="entry name" value="ALDEHYDE OXIDOREDUCTASE MOLYBDENUM COFACTOR ASSEMBLY PROTEIN"/>
    <property type="match status" value="1"/>
</dbReference>
<name>A0A381WAC8_9ZZZZ</name>
<accession>A0A381WAC8</accession>
<proteinExistence type="predicted"/>
<reference evidence="2" key="1">
    <citation type="submission" date="2018-05" db="EMBL/GenBank/DDBJ databases">
        <authorList>
            <person name="Lanie J.A."/>
            <person name="Ng W.-L."/>
            <person name="Kazmierczak K.M."/>
            <person name="Andrzejewski T.M."/>
            <person name="Davidsen T.M."/>
            <person name="Wayne K.J."/>
            <person name="Tettelin H."/>
            <person name="Glass J.I."/>
            <person name="Rusch D."/>
            <person name="Podicherti R."/>
            <person name="Tsui H.-C.T."/>
            <person name="Winkler M.E."/>
        </authorList>
    </citation>
    <scope>NUCLEOTIDE SEQUENCE</scope>
</reference>